<reference evidence="1" key="1">
    <citation type="submission" date="2020-11" db="EMBL/GenBank/DDBJ databases">
        <authorList>
            <person name="Whitehead M."/>
        </authorList>
    </citation>
    <scope>NUCLEOTIDE SEQUENCE</scope>
    <source>
        <strain evidence="1">EGII</strain>
    </source>
</reference>
<evidence type="ECO:0000313" key="2">
    <source>
        <dbReference type="Proteomes" id="UP000606786"/>
    </source>
</evidence>
<sequence>MKIKSPKLRLRWKKWTKFDWKSQFDRTVSVKQGLIADEETLEAVTGGDDGTGGDGDEAKINKQITRRQLSDIEDSRWRHHRKAWKGNNFRLSVKGSKTRRLQCDESVPEELSGCG</sequence>
<name>A0A811VA80_CERCA</name>
<evidence type="ECO:0000313" key="1">
    <source>
        <dbReference type="EMBL" id="CAD7012775.1"/>
    </source>
</evidence>
<organism evidence="1 2">
    <name type="scientific">Ceratitis capitata</name>
    <name type="common">Mediterranean fruit fly</name>
    <name type="synonym">Tephritis capitata</name>
    <dbReference type="NCBI Taxonomy" id="7213"/>
    <lineage>
        <taxon>Eukaryota</taxon>
        <taxon>Metazoa</taxon>
        <taxon>Ecdysozoa</taxon>
        <taxon>Arthropoda</taxon>
        <taxon>Hexapoda</taxon>
        <taxon>Insecta</taxon>
        <taxon>Pterygota</taxon>
        <taxon>Neoptera</taxon>
        <taxon>Endopterygota</taxon>
        <taxon>Diptera</taxon>
        <taxon>Brachycera</taxon>
        <taxon>Muscomorpha</taxon>
        <taxon>Tephritoidea</taxon>
        <taxon>Tephritidae</taxon>
        <taxon>Ceratitis</taxon>
        <taxon>Ceratitis</taxon>
    </lineage>
</organism>
<dbReference type="EMBL" id="CAJHJT010000056">
    <property type="protein sequence ID" value="CAD7012775.1"/>
    <property type="molecule type" value="Genomic_DNA"/>
</dbReference>
<accession>A0A811VA80</accession>
<proteinExistence type="predicted"/>
<comment type="caution">
    <text evidence="1">The sequence shown here is derived from an EMBL/GenBank/DDBJ whole genome shotgun (WGS) entry which is preliminary data.</text>
</comment>
<dbReference type="AlphaFoldDB" id="A0A811VA80"/>
<keyword evidence="2" id="KW-1185">Reference proteome</keyword>
<gene>
    <name evidence="1" type="ORF">CCAP1982_LOCUS20878</name>
</gene>
<dbReference type="Proteomes" id="UP000606786">
    <property type="component" value="Unassembled WGS sequence"/>
</dbReference>
<protein>
    <submittedName>
        <fullName evidence="1">(Mediterranean fruit fly) hypothetical protein</fullName>
    </submittedName>
</protein>